<sequence length="214" mass="22448">MAAGQQRAASLLLLSGSDSTTTNSRLSVAVLAAAVGAANGWKTAAVVLVDIPAAMDDNKLRGYVAVCEDSCHYKAGARAYTRAAMGGTRRSNIAATRLDPNHYLAVEQVGSLVDPNMRAGRIAEVRAAGVGWVGSNKLLGIVAGDAASGLVRRCSRAGGWWPGMAVVRRCTTWLRRVNQVRARAESALLLPCAHDQSGLESGEPSVDILQRCCC</sequence>
<evidence type="ECO:0000313" key="1">
    <source>
        <dbReference type="EMBL" id="KAG6418540.1"/>
    </source>
</evidence>
<gene>
    <name evidence="1" type="ORF">SASPL_120744</name>
</gene>
<dbReference type="AlphaFoldDB" id="A0A8X8XR39"/>
<dbReference type="EMBL" id="PNBA02000007">
    <property type="protein sequence ID" value="KAG6418540.1"/>
    <property type="molecule type" value="Genomic_DNA"/>
</dbReference>
<dbReference type="Proteomes" id="UP000298416">
    <property type="component" value="Unassembled WGS sequence"/>
</dbReference>
<comment type="caution">
    <text evidence="1">The sequence shown here is derived from an EMBL/GenBank/DDBJ whole genome shotgun (WGS) entry which is preliminary data.</text>
</comment>
<protein>
    <submittedName>
        <fullName evidence="1">Uncharacterized protein</fullName>
    </submittedName>
</protein>
<organism evidence="1">
    <name type="scientific">Salvia splendens</name>
    <name type="common">Scarlet sage</name>
    <dbReference type="NCBI Taxonomy" id="180675"/>
    <lineage>
        <taxon>Eukaryota</taxon>
        <taxon>Viridiplantae</taxon>
        <taxon>Streptophyta</taxon>
        <taxon>Embryophyta</taxon>
        <taxon>Tracheophyta</taxon>
        <taxon>Spermatophyta</taxon>
        <taxon>Magnoliopsida</taxon>
        <taxon>eudicotyledons</taxon>
        <taxon>Gunneridae</taxon>
        <taxon>Pentapetalae</taxon>
        <taxon>asterids</taxon>
        <taxon>lamiids</taxon>
        <taxon>Lamiales</taxon>
        <taxon>Lamiaceae</taxon>
        <taxon>Nepetoideae</taxon>
        <taxon>Mentheae</taxon>
        <taxon>Salviinae</taxon>
        <taxon>Salvia</taxon>
        <taxon>Salvia subgen. Calosphace</taxon>
        <taxon>core Calosphace</taxon>
    </lineage>
</organism>
<reference evidence="1" key="1">
    <citation type="submission" date="2018-01" db="EMBL/GenBank/DDBJ databases">
        <authorList>
            <person name="Mao J.F."/>
        </authorList>
    </citation>
    <scope>NUCLEOTIDE SEQUENCE</scope>
    <source>
        <strain evidence="1">Huo1</strain>
        <tissue evidence="1">Leaf</tissue>
    </source>
</reference>
<proteinExistence type="predicted"/>
<reference evidence="1" key="2">
    <citation type="submission" date="2020-08" db="EMBL/GenBank/DDBJ databases">
        <title>Plant Genome Project.</title>
        <authorList>
            <person name="Zhang R.-G."/>
        </authorList>
    </citation>
    <scope>NUCLEOTIDE SEQUENCE</scope>
    <source>
        <strain evidence="1">Huo1</strain>
        <tissue evidence="1">Leaf</tissue>
    </source>
</reference>
<accession>A0A8X8XR39</accession>
<name>A0A8X8XR39_SALSN</name>
<keyword evidence="2" id="KW-1185">Reference proteome</keyword>
<evidence type="ECO:0000313" key="2">
    <source>
        <dbReference type="Proteomes" id="UP000298416"/>
    </source>
</evidence>